<evidence type="ECO:0000313" key="10">
    <source>
        <dbReference type="RefSeq" id="XP_060551057.1"/>
    </source>
</evidence>
<keyword evidence="3" id="KW-0349">Heme</keyword>
<feature type="signal peptide" evidence="8">
    <location>
        <begin position="1"/>
        <end position="25"/>
    </location>
</feature>
<keyword evidence="5" id="KW-0408">Iron</keyword>
<reference evidence="10" key="1">
    <citation type="submission" date="2025-08" db="UniProtKB">
        <authorList>
            <consortium name="RefSeq"/>
        </authorList>
    </citation>
    <scope>IDENTIFICATION</scope>
    <source>
        <tissue evidence="10">Blood</tissue>
    </source>
</reference>
<name>A0ABM3ZRQ9_PANGU</name>
<feature type="chain" id="PRO_5047277753" evidence="8">
    <location>
        <begin position="26"/>
        <end position="1038"/>
    </location>
</feature>
<dbReference type="GeneID" id="117659579"/>
<dbReference type="Proteomes" id="UP001652622">
    <property type="component" value="Unplaced"/>
</dbReference>
<feature type="region of interest" description="Disordered" evidence="6">
    <location>
        <begin position="964"/>
        <end position="999"/>
    </location>
</feature>
<sequence>MVILSWLIVLSLLFLYLWKNQRPKGFPPGPWGLPLIGNLLQFSKKDPLKDLDQLAQKYGPIFSLYIGGTLVVFTHGFSSAKEVLVTKGIEFAGRPDNPIVDDIVKKKGIVAAPYGQAWKEQRRFSLMLLRNFGLGKKSMEEKILQEASYMIQTFTDNMGAPFDPSLFLETAVTNIMSSILFGKRFENNDNSLRTVMYAIHQNIKMATGSWAMLYNAVPLVRNLPLPHQRIVRNGHKIFSFLEKNLEEHKATLIPGETWDFIDAYLEEIKEAERKVSSFEEEQLLILLVDLLTAGSETMVGTLWWALLYLVAFPEVQGKCQKEIDAFLGSNSNLQCEDREKLPYTNAVIHEIQRCTTIVLLGVAHTPIQNARFWGYQIPKGTTILTNLHSVHHDESQWKFPHEFNPSNFLNAKGEFVKPEAFLPFSAGPRVCLGENLARMELFLFLTTNLRNLRLSWPDKSQAPDLTPKFGPTQFPSSFKISMKDRQESDYSSKQTQREASLLTNMVILSWLIVLSLLFLYLWKNQRPKGFPPGPWGLPLIGNLLQFRKKDPLKDLDQLAQKYGPVFSLNIGGTLAVFTHGFSSAKEVLVTKGIEFAGRPDNPIVDDIMKKKGIITAPYGQVWKEHRRFSLMLLRNFGLGKKSMEEKILQEASYLIEAIAENSDSPFDPHPFLETAIANIMSSILFGKRFENDSSFNTVLDIIHRNIKTMMGPWAMLYNAVPLVRRLPLPHQRIVEDTHKIFAFLEKEVEEHKKTLIPEESQDFIDAYLEEIKETERKASSFEEEQLLVLLMDFLVAGSETTVGTLWWALLYLVAFPEVQEKCQKEIDAFLGGNSILQCEDREKLPYTNAVIHEIQRCTTIVPLGVAHAPIHNAQLWGYQIPKGTTIFTNLHSVHHDESQWKFPHEFNPSNFLNAKGEFVKPEAFLPFSAAANRHRERRLFYQHGYSQLADRSFPPVPLFMEEPTSERLSPWTMGPPPDWEPASVQEEGPSQGPGSASPKIWSRLQSQHWRNACRLHSWVFFSQRGPGDKRHRICWKAR</sequence>
<evidence type="ECO:0000256" key="3">
    <source>
        <dbReference type="ARBA" id="ARBA00022617"/>
    </source>
</evidence>
<dbReference type="InterPro" id="IPR036396">
    <property type="entry name" value="Cyt_P450_sf"/>
</dbReference>
<dbReference type="Pfam" id="PF00067">
    <property type="entry name" value="p450"/>
    <property type="match status" value="2"/>
</dbReference>
<keyword evidence="7" id="KW-1133">Transmembrane helix</keyword>
<comment type="similarity">
    <text evidence="2">Belongs to the cytochrome P450 family.</text>
</comment>
<proteinExistence type="inferred from homology"/>
<evidence type="ECO:0000256" key="8">
    <source>
        <dbReference type="SAM" id="SignalP"/>
    </source>
</evidence>
<dbReference type="SUPFAM" id="SSF48264">
    <property type="entry name" value="Cytochrome P450"/>
    <property type="match status" value="2"/>
</dbReference>
<keyword evidence="7" id="KW-0812">Transmembrane</keyword>
<dbReference type="RefSeq" id="XP_060551057.1">
    <property type="nucleotide sequence ID" value="XM_060695074.1"/>
</dbReference>
<evidence type="ECO:0000256" key="7">
    <source>
        <dbReference type="SAM" id="Phobius"/>
    </source>
</evidence>
<evidence type="ECO:0000256" key="2">
    <source>
        <dbReference type="ARBA" id="ARBA00010617"/>
    </source>
</evidence>
<evidence type="ECO:0000256" key="4">
    <source>
        <dbReference type="ARBA" id="ARBA00022723"/>
    </source>
</evidence>
<organism evidence="9 10">
    <name type="scientific">Pantherophis guttatus</name>
    <name type="common">Corn snake</name>
    <name type="synonym">Elaphe guttata</name>
    <dbReference type="NCBI Taxonomy" id="94885"/>
    <lineage>
        <taxon>Eukaryota</taxon>
        <taxon>Metazoa</taxon>
        <taxon>Chordata</taxon>
        <taxon>Craniata</taxon>
        <taxon>Vertebrata</taxon>
        <taxon>Euteleostomi</taxon>
        <taxon>Lepidosauria</taxon>
        <taxon>Squamata</taxon>
        <taxon>Bifurcata</taxon>
        <taxon>Unidentata</taxon>
        <taxon>Episquamata</taxon>
        <taxon>Toxicofera</taxon>
        <taxon>Serpentes</taxon>
        <taxon>Colubroidea</taxon>
        <taxon>Colubridae</taxon>
        <taxon>Colubrinae</taxon>
        <taxon>Pantherophis</taxon>
    </lineage>
</organism>
<dbReference type="InterPro" id="IPR017972">
    <property type="entry name" value="Cyt_P450_CS"/>
</dbReference>
<dbReference type="PANTHER" id="PTHR24300">
    <property type="entry name" value="CYTOCHROME P450 508A4-RELATED"/>
    <property type="match status" value="1"/>
</dbReference>
<keyword evidence="9" id="KW-1185">Reference proteome</keyword>
<dbReference type="PRINTS" id="PR00385">
    <property type="entry name" value="P450"/>
</dbReference>
<feature type="transmembrane region" description="Helical" evidence="7">
    <location>
        <begin position="58"/>
        <end position="77"/>
    </location>
</feature>
<dbReference type="InterPro" id="IPR002401">
    <property type="entry name" value="Cyt_P450_E_grp-I"/>
</dbReference>
<evidence type="ECO:0000256" key="1">
    <source>
        <dbReference type="ARBA" id="ARBA00001971"/>
    </source>
</evidence>
<keyword evidence="4" id="KW-0479">Metal-binding</keyword>
<dbReference type="PROSITE" id="PS00086">
    <property type="entry name" value="CYTOCHROME_P450"/>
    <property type="match status" value="1"/>
</dbReference>
<evidence type="ECO:0000313" key="9">
    <source>
        <dbReference type="Proteomes" id="UP001652622"/>
    </source>
</evidence>
<evidence type="ECO:0000256" key="6">
    <source>
        <dbReference type="SAM" id="MobiDB-lite"/>
    </source>
</evidence>
<dbReference type="InterPro" id="IPR001128">
    <property type="entry name" value="Cyt_P450"/>
</dbReference>
<dbReference type="PRINTS" id="PR00463">
    <property type="entry name" value="EP450I"/>
</dbReference>
<dbReference type="InterPro" id="IPR050182">
    <property type="entry name" value="Cytochrome_P450_fam2"/>
</dbReference>
<dbReference type="Gene3D" id="1.10.630.10">
    <property type="entry name" value="Cytochrome P450"/>
    <property type="match status" value="2"/>
</dbReference>
<keyword evidence="7" id="KW-0472">Membrane</keyword>
<feature type="transmembrane region" description="Helical" evidence="7">
    <location>
        <begin position="501"/>
        <end position="522"/>
    </location>
</feature>
<protein>
    <submittedName>
        <fullName evidence="10">LOW QUALITY PROTEIN: uncharacterized protein LOC117659579</fullName>
    </submittedName>
</protein>
<gene>
    <name evidence="10" type="primary">LOC117659579</name>
</gene>
<keyword evidence="8" id="KW-0732">Signal</keyword>
<comment type="cofactor">
    <cofactor evidence="1">
        <name>heme</name>
        <dbReference type="ChEBI" id="CHEBI:30413"/>
    </cofactor>
</comment>
<dbReference type="PANTHER" id="PTHR24300:SF327">
    <property type="entry name" value="CYTOCHROME P450 2F2-RELATED"/>
    <property type="match status" value="1"/>
</dbReference>
<accession>A0ABM3ZRQ9</accession>
<evidence type="ECO:0000256" key="5">
    <source>
        <dbReference type="ARBA" id="ARBA00023004"/>
    </source>
</evidence>